<organism evidence="2 3">
    <name type="scientific">Selenomonas ruminantium</name>
    <dbReference type="NCBI Taxonomy" id="971"/>
    <lineage>
        <taxon>Bacteria</taxon>
        <taxon>Bacillati</taxon>
        <taxon>Bacillota</taxon>
        <taxon>Negativicutes</taxon>
        <taxon>Selenomonadales</taxon>
        <taxon>Selenomonadaceae</taxon>
        <taxon>Selenomonas</taxon>
    </lineage>
</organism>
<gene>
    <name evidence="2" type="ORF">SAMN04487861_11021</name>
</gene>
<sequence length="185" mass="20481">MTSVVKRFLSLFIVAIFIGAGVPGIIFPVYIFAVVLLVLLLWVNAATVTNLPLYGMGGVLLVGSLCGKAGVVAFKDMSPEQWEWVVSWGRILFPFLGLGLLIAALVEGIKYLAYRTENNKRVPAWKSRNLFLEREDDLARLLGYVKNPRVTTLGLEAEWGQGKSFLLAGLVEALEREKENPVDKE</sequence>
<name>A0A1I3EFU4_SELRU</name>
<keyword evidence="1" id="KW-0472">Membrane</keyword>
<reference evidence="2 3" key="1">
    <citation type="submission" date="2016-10" db="EMBL/GenBank/DDBJ databases">
        <authorList>
            <person name="de Groot N.N."/>
        </authorList>
    </citation>
    <scope>NUCLEOTIDE SEQUENCE [LARGE SCALE GENOMIC DNA]</scope>
    <source>
        <strain evidence="2 3">Z108</strain>
    </source>
</reference>
<feature type="transmembrane region" description="Helical" evidence="1">
    <location>
        <begin position="53"/>
        <end position="71"/>
    </location>
</feature>
<dbReference type="EMBL" id="FOQK01000010">
    <property type="protein sequence ID" value="SFH97852.1"/>
    <property type="molecule type" value="Genomic_DNA"/>
</dbReference>
<evidence type="ECO:0000256" key="1">
    <source>
        <dbReference type="SAM" id="Phobius"/>
    </source>
</evidence>
<dbReference type="Proteomes" id="UP000183639">
    <property type="component" value="Unassembled WGS sequence"/>
</dbReference>
<evidence type="ECO:0000313" key="2">
    <source>
        <dbReference type="EMBL" id="SFH97852.1"/>
    </source>
</evidence>
<dbReference type="RefSeq" id="WP_075443190.1">
    <property type="nucleotide sequence ID" value="NZ_FOQK01000010.1"/>
</dbReference>
<accession>A0A1I3EFU4</accession>
<proteinExistence type="predicted"/>
<evidence type="ECO:0000313" key="3">
    <source>
        <dbReference type="Proteomes" id="UP000183639"/>
    </source>
</evidence>
<feature type="transmembrane region" description="Helical" evidence="1">
    <location>
        <begin position="12"/>
        <end position="41"/>
    </location>
</feature>
<keyword evidence="1" id="KW-1133">Transmembrane helix</keyword>
<keyword evidence="1" id="KW-0812">Transmembrane</keyword>
<feature type="transmembrane region" description="Helical" evidence="1">
    <location>
        <begin position="91"/>
        <end position="113"/>
    </location>
</feature>
<dbReference type="AlphaFoldDB" id="A0A1I3EFU4"/>
<protein>
    <submittedName>
        <fullName evidence="2">KAP family P-loop domain-containing protein</fullName>
    </submittedName>
</protein>